<protein>
    <submittedName>
        <fullName evidence="2">Uncharacterized protein</fullName>
    </submittedName>
</protein>
<dbReference type="HOGENOM" id="CLU_3426648_0_0_10"/>
<accession>A4C124</accession>
<evidence type="ECO:0000313" key="3">
    <source>
        <dbReference type="Proteomes" id="UP000003053"/>
    </source>
</evidence>
<feature type="region of interest" description="Disordered" evidence="1">
    <location>
        <begin position="1"/>
        <end position="21"/>
    </location>
</feature>
<evidence type="ECO:0000313" key="2">
    <source>
        <dbReference type="EMBL" id="EAR11827.1"/>
    </source>
</evidence>
<organism evidence="2 3">
    <name type="scientific">Polaribacter irgensii 23-P</name>
    <dbReference type="NCBI Taxonomy" id="313594"/>
    <lineage>
        <taxon>Bacteria</taxon>
        <taxon>Pseudomonadati</taxon>
        <taxon>Bacteroidota</taxon>
        <taxon>Flavobacteriia</taxon>
        <taxon>Flavobacteriales</taxon>
        <taxon>Flavobacteriaceae</taxon>
    </lineage>
</organism>
<gene>
    <name evidence="2" type="ORF">PI23P_10857</name>
</gene>
<proteinExistence type="predicted"/>
<name>A4C124_9FLAO</name>
<dbReference type="EMBL" id="AAOG01000003">
    <property type="protein sequence ID" value="EAR11827.1"/>
    <property type="molecule type" value="Genomic_DNA"/>
</dbReference>
<evidence type="ECO:0000256" key="1">
    <source>
        <dbReference type="SAM" id="MobiDB-lite"/>
    </source>
</evidence>
<reference evidence="2 3" key="1">
    <citation type="submission" date="2006-02" db="EMBL/GenBank/DDBJ databases">
        <authorList>
            <person name="Murray A."/>
            <person name="Staley J."/>
            <person name="Ferriera S."/>
            <person name="Johnson J."/>
            <person name="Kravitz S."/>
            <person name="Halpern A."/>
            <person name="Remington K."/>
            <person name="Beeson K."/>
            <person name="Tran B."/>
            <person name="Rogers Y.-H."/>
            <person name="Friedman R."/>
            <person name="Venter J.C."/>
        </authorList>
    </citation>
    <scope>NUCLEOTIDE SEQUENCE [LARGE SCALE GENOMIC DNA]</scope>
    <source>
        <strain evidence="2 3">23-P</strain>
    </source>
</reference>
<dbReference type="AlphaFoldDB" id="A4C124"/>
<keyword evidence="3" id="KW-1185">Reference proteome</keyword>
<comment type="caution">
    <text evidence="2">The sequence shown here is derived from an EMBL/GenBank/DDBJ whole genome shotgun (WGS) entry which is preliminary data.</text>
</comment>
<dbReference type="Proteomes" id="UP000003053">
    <property type="component" value="Unassembled WGS sequence"/>
</dbReference>
<sequence length="21" mass="2471">MAESKNEIEKNTKEIKEHIKA</sequence>